<dbReference type="Pfam" id="PF03960">
    <property type="entry name" value="ArsC"/>
    <property type="match status" value="1"/>
</dbReference>
<dbReference type="NCBIfam" id="NF002459">
    <property type="entry name" value="PRK01655.1"/>
    <property type="match status" value="1"/>
</dbReference>
<organism evidence="2 3">
    <name type="scientific">Anaerorhabdus furcosa</name>
    <dbReference type="NCBI Taxonomy" id="118967"/>
    <lineage>
        <taxon>Bacteria</taxon>
        <taxon>Bacillati</taxon>
        <taxon>Bacillota</taxon>
        <taxon>Erysipelotrichia</taxon>
        <taxon>Erysipelotrichales</taxon>
        <taxon>Erysipelotrichaceae</taxon>
        <taxon>Anaerorhabdus</taxon>
    </lineage>
</organism>
<dbReference type="PANTHER" id="PTHR30041">
    <property type="entry name" value="ARSENATE REDUCTASE"/>
    <property type="match status" value="1"/>
</dbReference>
<dbReference type="InterPro" id="IPR006504">
    <property type="entry name" value="Tscrpt_reg_Spx/MgsR"/>
</dbReference>
<dbReference type="InterPro" id="IPR006660">
    <property type="entry name" value="Arsenate_reductase-like"/>
</dbReference>
<dbReference type="AlphaFoldDB" id="A0A1T4PH09"/>
<dbReference type="CDD" id="cd03032">
    <property type="entry name" value="ArsC_Spx"/>
    <property type="match status" value="1"/>
</dbReference>
<accession>A0A1T4PH09</accession>
<reference evidence="3" key="1">
    <citation type="submission" date="2017-02" db="EMBL/GenBank/DDBJ databases">
        <authorList>
            <person name="Varghese N."/>
            <person name="Submissions S."/>
        </authorList>
    </citation>
    <scope>NUCLEOTIDE SEQUENCE [LARGE SCALE GENOMIC DNA]</scope>
    <source>
        <strain evidence="3">ATCC 25662</strain>
    </source>
</reference>
<dbReference type="SUPFAM" id="SSF52833">
    <property type="entry name" value="Thioredoxin-like"/>
    <property type="match status" value="1"/>
</dbReference>
<protein>
    <submittedName>
        <fullName evidence="2">Regulatory protein spx</fullName>
    </submittedName>
</protein>
<dbReference type="EMBL" id="FUWY01000006">
    <property type="protein sequence ID" value="SJZ90853.1"/>
    <property type="molecule type" value="Genomic_DNA"/>
</dbReference>
<evidence type="ECO:0000313" key="3">
    <source>
        <dbReference type="Proteomes" id="UP000243297"/>
    </source>
</evidence>
<proteinExistence type="inferred from homology"/>
<sequence>MIVVYTSPGCASCRKVKNWLKERNLPFVEKNIFTTLLNEVEIKHLLQRSENGTEDIISKRSKIMQEDKIDLDLLSLNELVKFIQKNPSILKRPIILNESVFQVGYDEEEIDAFIPHELRKLAVFSCNTSCPNFDGCGKVRETEE</sequence>
<gene>
    <name evidence="2" type="ORF">SAMN02745191_2026</name>
</gene>
<dbReference type="STRING" id="118967.SAMN02745191_2026"/>
<comment type="similarity">
    <text evidence="1">Belongs to the ArsC family.</text>
</comment>
<dbReference type="Gene3D" id="3.40.30.10">
    <property type="entry name" value="Glutaredoxin"/>
    <property type="match status" value="1"/>
</dbReference>
<dbReference type="InterPro" id="IPR036249">
    <property type="entry name" value="Thioredoxin-like_sf"/>
</dbReference>
<name>A0A1T4PH09_9FIRM</name>
<dbReference type="PROSITE" id="PS51353">
    <property type="entry name" value="ARSC"/>
    <property type="match status" value="1"/>
</dbReference>
<keyword evidence="3" id="KW-1185">Reference proteome</keyword>
<evidence type="ECO:0000313" key="2">
    <source>
        <dbReference type="EMBL" id="SJZ90853.1"/>
    </source>
</evidence>
<dbReference type="OrthoDB" id="9808142at2"/>
<dbReference type="PANTHER" id="PTHR30041:SF7">
    <property type="entry name" value="GLOBAL TRANSCRIPTIONAL REGULATOR SPX"/>
    <property type="match status" value="1"/>
</dbReference>
<dbReference type="RefSeq" id="WP_078712424.1">
    <property type="nucleotide sequence ID" value="NZ_FUWY01000006.1"/>
</dbReference>
<dbReference type="Proteomes" id="UP000243297">
    <property type="component" value="Unassembled WGS sequence"/>
</dbReference>
<evidence type="ECO:0000256" key="1">
    <source>
        <dbReference type="PROSITE-ProRule" id="PRU01282"/>
    </source>
</evidence>
<dbReference type="NCBIfam" id="TIGR01617">
    <property type="entry name" value="arsC_related"/>
    <property type="match status" value="1"/>
</dbReference>